<keyword evidence="2" id="KW-1185">Reference proteome</keyword>
<accession>A0A9P5XHF0</accession>
<sequence length="490" mass="55905">MANTVESIMQELRQMEIGSFQPNTKRVVLLQRLNSMQAATRILPTEVLSLIFQHTCPYIYLDREGRVHNPRGWYSRRFLPLTLGHVCHDWRQVAWSTPNLWAALSLHVQLNTKLDNITAFLELYLTNVSNFPMSLDLDLPPSPKSPTSITNILFRPEYSRKIAFLQVANAPIGWKSSFSSFSRLRHLSLDGHSMEASEELSFTDVPSLVQVSLRDVKSRIILPWLSITTLHLDCVAIDTCAELFSRCLNLTAFHCLKALPPQNGWRGLATVPGPSTSNKLIYYHLESLTWSHVIDSHLLDLFGHIKLPAIRTLCWSQSRRLDLATPSLDSELLRHTKVLLYDLPSLISIKFQHLAIWPTSTIQELFGLVSSVQELTLKYCHQATTHNVLKVLGGTSTRLPLLRTLIISYPYEVSSEPGHGSYWVLRRQEEDLIVELLTKRLRRGVSSQFRLELQNASRGWETLPTYGLRSLIKQGYGLEFVVNGKTMEWL</sequence>
<name>A0A9P5XHF0_9AGAR</name>
<dbReference type="AlphaFoldDB" id="A0A9P5XHF0"/>
<dbReference type="EMBL" id="MU151126">
    <property type="protein sequence ID" value="KAF9449600.1"/>
    <property type="molecule type" value="Genomic_DNA"/>
</dbReference>
<gene>
    <name evidence="1" type="ORF">P691DRAFT_545711</name>
</gene>
<comment type="caution">
    <text evidence="1">The sequence shown here is derived from an EMBL/GenBank/DDBJ whole genome shotgun (WGS) entry which is preliminary data.</text>
</comment>
<dbReference type="OrthoDB" id="2909959at2759"/>
<evidence type="ECO:0000313" key="2">
    <source>
        <dbReference type="Proteomes" id="UP000807342"/>
    </source>
</evidence>
<reference evidence="1" key="1">
    <citation type="submission" date="2020-11" db="EMBL/GenBank/DDBJ databases">
        <authorList>
            <consortium name="DOE Joint Genome Institute"/>
            <person name="Ahrendt S."/>
            <person name="Riley R."/>
            <person name="Andreopoulos W."/>
            <person name="Labutti K."/>
            <person name="Pangilinan J."/>
            <person name="Ruiz-Duenas F.J."/>
            <person name="Barrasa J.M."/>
            <person name="Sanchez-Garcia M."/>
            <person name="Camarero S."/>
            <person name="Miyauchi S."/>
            <person name="Serrano A."/>
            <person name="Linde D."/>
            <person name="Babiker R."/>
            <person name="Drula E."/>
            <person name="Ayuso-Fernandez I."/>
            <person name="Pacheco R."/>
            <person name="Padilla G."/>
            <person name="Ferreira P."/>
            <person name="Barriuso J."/>
            <person name="Kellner H."/>
            <person name="Castanera R."/>
            <person name="Alfaro M."/>
            <person name="Ramirez L."/>
            <person name="Pisabarro A.G."/>
            <person name="Kuo A."/>
            <person name="Tritt A."/>
            <person name="Lipzen A."/>
            <person name="He G."/>
            <person name="Yan M."/>
            <person name="Ng V."/>
            <person name="Cullen D."/>
            <person name="Martin F."/>
            <person name="Rosso M.-N."/>
            <person name="Henrissat B."/>
            <person name="Hibbett D."/>
            <person name="Martinez A.T."/>
            <person name="Grigoriev I.V."/>
        </authorList>
    </citation>
    <scope>NUCLEOTIDE SEQUENCE</scope>
    <source>
        <strain evidence="1">MF-IS2</strain>
    </source>
</reference>
<organism evidence="1 2">
    <name type="scientific">Macrolepiota fuliginosa MF-IS2</name>
    <dbReference type="NCBI Taxonomy" id="1400762"/>
    <lineage>
        <taxon>Eukaryota</taxon>
        <taxon>Fungi</taxon>
        <taxon>Dikarya</taxon>
        <taxon>Basidiomycota</taxon>
        <taxon>Agaricomycotina</taxon>
        <taxon>Agaricomycetes</taxon>
        <taxon>Agaricomycetidae</taxon>
        <taxon>Agaricales</taxon>
        <taxon>Agaricineae</taxon>
        <taxon>Agaricaceae</taxon>
        <taxon>Macrolepiota</taxon>
    </lineage>
</organism>
<dbReference type="Proteomes" id="UP000807342">
    <property type="component" value="Unassembled WGS sequence"/>
</dbReference>
<protein>
    <recommendedName>
        <fullName evidence="3">F-box domain-containing protein</fullName>
    </recommendedName>
</protein>
<evidence type="ECO:0008006" key="3">
    <source>
        <dbReference type="Google" id="ProtNLM"/>
    </source>
</evidence>
<evidence type="ECO:0000313" key="1">
    <source>
        <dbReference type="EMBL" id="KAF9449600.1"/>
    </source>
</evidence>
<proteinExistence type="predicted"/>